<accession>A0ACC0BDM4</accession>
<sequence length="290" mass="32477">MSNSTPKTPASGLLLLFILLIFPPLSLSLSFSYYNTLVSLSHSLTTRVANLRASRGDIDGAARARAIAQKLEAFQGLGFWKLAWTMGYDYFRNYAWIDMSAISFNTFASAVSDFNELLRALSELSGINSEAERVSWVSRNYKNVLNVSRSLLGKLLKVFRQSGAFREVVETLQQEIAEGDLLRDCMEVGIMDLKGLVQIFKDIALQYATYSSGVRGLSGDGVRCLVGMARSLGGRHRRCEVTTKLLSHLLSISRVWENLWPIFLKKFSKQFGSLAPPLEYKDFEVANEFI</sequence>
<organism evidence="1 2">
    <name type="scientific">Catharanthus roseus</name>
    <name type="common">Madagascar periwinkle</name>
    <name type="synonym">Vinca rosea</name>
    <dbReference type="NCBI Taxonomy" id="4058"/>
    <lineage>
        <taxon>Eukaryota</taxon>
        <taxon>Viridiplantae</taxon>
        <taxon>Streptophyta</taxon>
        <taxon>Embryophyta</taxon>
        <taxon>Tracheophyta</taxon>
        <taxon>Spermatophyta</taxon>
        <taxon>Magnoliopsida</taxon>
        <taxon>eudicotyledons</taxon>
        <taxon>Gunneridae</taxon>
        <taxon>Pentapetalae</taxon>
        <taxon>asterids</taxon>
        <taxon>lamiids</taxon>
        <taxon>Gentianales</taxon>
        <taxon>Apocynaceae</taxon>
        <taxon>Rauvolfioideae</taxon>
        <taxon>Vinceae</taxon>
        <taxon>Catharanthinae</taxon>
        <taxon>Catharanthus</taxon>
    </lineage>
</organism>
<reference evidence="2" key="1">
    <citation type="journal article" date="2023" name="Nat. Plants">
        <title>Single-cell RNA sequencing provides a high-resolution roadmap for understanding the multicellular compartmentation of specialized metabolism.</title>
        <authorList>
            <person name="Sun S."/>
            <person name="Shen X."/>
            <person name="Li Y."/>
            <person name="Li Y."/>
            <person name="Wang S."/>
            <person name="Li R."/>
            <person name="Zhang H."/>
            <person name="Shen G."/>
            <person name="Guo B."/>
            <person name="Wei J."/>
            <person name="Xu J."/>
            <person name="St-Pierre B."/>
            <person name="Chen S."/>
            <person name="Sun C."/>
        </authorList>
    </citation>
    <scope>NUCLEOTIDE SEQUENCE [LARGE SCALE GENOMIC DNA]</scope>
</reference>
<protein>
    <submittedName>
        <fullName evidence="1">Uncharacterized protein</fullName>
    </submittedName>
</protein>
<dbReference type="Proteomes" id="UP001060085">
    <property type="component" value="Linkage Group LG03"/>
</dbReference>
<proteinExistence type="predicted"/>
<evidence type="ECO:0000313" key="1">
    <source>
        <dbReference type="EMBL" id="KAI5670719.1"/>
    </source>
</evidence>
<comment type="caution">
    <text evidence="1">The sequence shown here is derived from an EMBL/GenBank/DDBJ whole genome shotgun (WGS) entry which is preliminary data.</text>
</comment>
<evidence type="ECO:0000313" key="2">
    <source>
        <dbReference type="Proteomes" id="UP001060085"/>
    </source>
</evidence>
<gene>
    <name evidence="1" type="ORF">M9H77_11083</name>
</gene>
<dbReference type="EMBL" id="CM044703">
    <property type="protein sequence ID" value="KAI5670719.1"/>
    <property type="molecule type" value="Genomic_DNA"/>
</dbReference>
<keyword evidence="2" id="KW-1185">Reference proteome</keyword>
<name>A0ACC0BDM4_CATRO</name>